<organism evidence="3 4">
    <name type="scientific">Enterobacter cloacae</name>
    <dbReference type="NCBI Taxonomy" id="550"/>
    <lineage>
        <taxon>Bacteria</taxon>
        <taxon>Pseudomonadati</taxon>
        <taxon>Pseudomonadota</taxon>
        <taxon>Gammaproteobacteria</taxon>
        <taxon>Enterobacterales</taxon>
        <taxon>Enterobacteriaceae</taxon>
        <taxon>Enterobacter</taxon>
        <taxon>Enterobacter cloacae complex</taxon>
    </lineage>
</organism>
<dbReference type="GO" id="GO:0016020">
    <property type="term" value="C:membrane"/>
    <property type="evidence" value="ECO:0007669"/>
    <property type="project" value="TreeGrafter"/>
</dbReference>
<dbReference type="KEGG" id="eclg:EC036_29210"/>
<dbReference type="AlphaFoldDB" id="A0AAW6NXJ8"/>
<keyword evidence="3" id="KW-0808">Transferase</keyword>
<feature type="transmembrane region" description="Helical" evidence="1">
    <location>
        <begin position="152"/>
        <end position="169"/>
    </location>
</feature>
<dbReference type="PANTHER" id="PTHR23028:SF131">
    <property type="entry name" value="BLR2367 PROTEIN"/>
    <property type="match status" value="1"/>
</dbReference>
<dbReference type="Proteomes" id="UP001215180">
    <property type="component" value="Unassembled WGS sequence"/>
</dbReference>
<keyword evidence="1" id="KW-1133">Transmembrane helix</keyword>
<gene>
    <name evidence="3" type="ORF">P3S46_23425</name>
</gene>
<evidence type="ECO:0000259" key="2">
    <source>
        <dbReference type="Pfam" id="PF01757"/>
    </source>
</evidence>
<evidence type="ECO:0000256" key="1">
    <source>
        <dbReference type="SAM" id="Phobius"/>
    </source>
</evidence>
<feature type="domain" description="Acyltransferase 3" evidence="2">
    <location>
        <begin position="3"/>
        <end position="318"/>
    </location>
</feature>
<feature type="transmembrane region" description="Helical" evidence="1">
    <location>
        <begin position="7"/>
        <end position="23"/>
    </location>
</feature>
<feature type="transmembrane region" description="Helical" evidence="1">
    <location>
        <begin position="77"/>
        <end position="94"/>
    </location>
</feature>
<dbReference type="PANTHER" id="PTHR23028">
    <property type="entry name" value="ACETYLTRANSFERASE"/>
    <property type="match status" value="1"/>
</dbReference>
<feature type="transmembrane region" description="Helical" evidence="1">
    <location>
        <begin position="128"/>
        <end position="145"/>
    </location>
</feature>
<feature type="transmembrane region" description="Helical" evidence="1">
    <location>
        <begin position="175"/>
        <end position="197"/>
    </location>
</feature>
<dbReference type="RefSeq" id="WP_038420106.1">
    <property type="nucleotide sequence ID" value="NZ_CP009756.1"/>
</dbReference>
<sequence>MLYSIQFLRGIAALLVVFHHTAYKGQVYNTGTFGWLTIGSSGVDLFFVISGFIMCYTTHDKDITFTKFIMHRIKRIIPLYWFFSFAALFVYIFAPSLVNSSGGNTSVVDSFFLLPTESKYLVQNGWTLTYEFYYYIIFSLIILFLPVEKGKYIILTVVLFAFPCIGAFFKTDNLYINFLLSNWLVEFGFGVLLFLIYQKGLVNFKLGLVMLIAAFLMLIFVNQYPSLTIKIDRAFLIGIPMAMLFYSLLSFEFILKNRKNVISNVFEKIGDSSYSLYLSHPFVLSPVAIISNKIGIKNSSLFGLLLVGTALIVGFLVYSGIEKRMIYFTRSKKIKAQLYN</sequence>
<dbReference type="InterPro" id="IPR002656">
    <property type="entry name" value="Acyl_transf_3_dom"/>
</dbReference>
<evidence type="ECO:0000313" key="4">
    <source>
        <dbReference type="Proteomes" id="UP001215180"/>
    </source>
</evidence>
<dbReference type="InterPro" id="IPR050879">
    <property type="entry name" value="Acyltransferase_3"/>
</dbReference>
<dbReference type="GO" id="GO:0016747">
    <property type="term" value="F:acyltransferase activity, transferring groups other than amino-acyl groups"/>
    <property type="evidence" value="ECO:0007669"/>
    <property type="project" value="InterPro"/>
</dbReference>
<accession>A0AAW6NXJ8</accession>
<feature type="transmembrane region" description="Helical" evidence="1">
    <location>
        <begin position="204"/>
        <end position="222"/>
    </location>
</feature>
<proteinExistence type="predicted"/>
<name>A0AAW6NXJ8_ENTCL</name>
<feature type="transmembrane region" description="Helical" evidence="1">
    <location>
        <begin position="35"/>
        <end position="56"/>
    </location>
</feature>
<dbReference type="EMBL" id="JARJGR010000853">
    <property type="protein sequence ID" value="MDF3640152.1"/>
    <property type="molecule type" value="Genomic_DNA"/>
</dbReference>
<dbReference type="Pfam" id="PF01757">
    <property type="entry name" value="Acyl_transf_3"/>
    <property type="match status" value="1"/>
</dbReference>
<dbReference type="GO" id="GO:0000271">
    <property type="term" value="P:polysaccharide biosynthetic process"/>
    <property type="evidence" value="ECO:0007669"/>
    <property type="project" value="TreeGrafter"/>
</dbReference>
<reference evidence="3" key="1">
    <citation type="submission" date="2023-03" db="EMBL/GenBank/DDBJ databases">
        <title>A Study on Prevalence and Characterization of Enterobacter cloacae strains in China.</title>
        <authorList>
            <person name="Zheng Z."/>
        </authorList>
    </citation>
    <scope>NUCLEOTIDE SEQUENCE</scope>
    <source>
        <strain evidence="3">EC77</strain>
    </source>
</reference>
<keyword evidence="3" id="KW-0012">Acyltransferase</keyword>
<evidence type="ECO:0000313" key="3">
    <source>
        <dbReference type="EMBL" id="MDF3640152.1"/>
    </source>
</evidence>
<feature type="transmembrane region" description="Helical" evidence="1">
    <location>
        <begin position="301"/>
        <end position="321"/>
    </location>
</feature>
<protein>
    <submittedName>
        <fullName evidence="3">Acyltransferase</fullName>
    </submittedName>
</protein>
<comment type="caution">
    <text evidence="3">The sequence shown here is derived from an EMBL/GenBank/DDBJ whole genome shotgun (WGS) entry which is preliminary data.</text>
</comment>
<keyword evidence="1" id="KW-0812">Transmembrane</keyword>
<keyword evidence="1" id="KW-0472">Membrane</keyword>
<feature type="transmembrane region" description="Helical" evidence="1">
    <location>
        <begin position="234"/>
        <end position="255"/>
    </location>
</feature>